<evidence type="ECO:0000313" key="2">
    <source>
        <dbReference type="Proteomes" id="UP000070513"/>
    </source>
</evidence>
<dbReference type="AlphaFoldDB" id="A0A135WK83"/>
<accession>A0A135WK83</accession>
<reference evidence="2" key="1">
    <citation type="submission" date="2015-12" db="EMBL/GenBank/DDBJ databases">
        <title>Genome sequence of a biocontrol rhizobacterium Chryseobacterium kwangjuense strain KJ1R5 isolated from pepper (Capsicum annuum L.).</title>
        <authorList>
            <person name="Jeong J.-J."/>
            <person name="Park H."/>
            <person name="Mannaa M."/>
            <person name="Sang M.K."/>
            <person name="Choi I.-G."/>
            <person name="Kim K.D."/>
        </authorList>
    </citation>
    <scope>NUCLEOTIDE SEQUENCE [LARGE SCALE GENOMIC DNA]</scope>
    <source>
        <strain evidence="2">KJ1R5</strain>
    </source>
</reference>
<protein>
    <submittedName>
        <fullName evidence="1">Uncharacterized protein</fullName>
    </submittedName>
</protein>
<comment type="caution">
    <text evidence="1">The sequence shown here is derived from an EMBL/GenBank/DDBJ whole genome shotgun (WGS) entry which is preliminary data.</text>
</comment>
<dbReference type="Proteomes" id="UP000070513">
    <property type="component" value="Unassembled WGS sequence"/>
</dbReference>
<gene>
    <name evidence="1" type="ORF">AU378_06125</name>
</gene>
<dbReference type="RefSeq" id="WP_062649047.1">
    <property type="nucleotide sequence ID" value="NZ_LPUR01000001.1"/>
</dbReference>
<dbReference type="OrthoDB" id="1242049at2"/>
<organism evidence="1 2">
    <name type="scientific">Chryseobacterium kwangjuense</name>
    <dbReference type="NCBI Taxonomy" id="267125"/>
    <lineage>
        <taxon>Bacteria</taxon>
        <taxon>Pseudomonadati</taxon>
        <taxon>Bacteroidota</taxon>
        <taxon>Flavobacteriia</taxon>
        <taxon>Flavobacteriales</taxon>
        <taxon>Weeksellaceae</taxon>
        <taxon>Chryseobacterium group</taxon>
        <taxon>Chryseobacterium</taxon>
    </lineage>
</organism>
<dbReference type="EMBL" id="LPUR01000001">
    <property type="protein sequence ID" value="KXH85324.1"/>
    <property type="molecule type" value="Genomic_DNA"/>
</dbReference>
<sequence length="218" mass="25001">MKNKKFLILIFIVLINICCGNKSFDLSSVLVGEDAKKYDFENKDLFLKDHNESKPDVMQYYADENKGLTYGNIPLDNTMGTRITIYKGKVGAIDTNASEKYSLEFVEKIVGKHGKPTATVTYKATVDAMLIKPIFEKLKKVAPDKVSWNQREKNSFTYPTSFFWDNGKSYSILSITIEDDGRIRNKYVTVTKEAYKNDAVFGLKYPAPKESPWYNYMK</sequence>
<proteinExistence type="predicted"/>
<name>A0A135WK83_9FLAO</name>
<reference evidence="1 2" key="2">
    <citation type="journal article" date="2016" name="Genome Announc.">
        <title>Draft Genome Sequence of a Biocontrol Rhizobacterium, Chryseobacterium kwangjuense Strain KJ1R5, Isolated from Pepper (Capsicum annuum).</title>
        <authorList>
            <person name="Jeong J.J."/>
            <person name="Park H."/>
            <person name="Park B.H."/>
            <person name="Mannaa M."/>
            <person name="Sang M.K."/>
            <person name="Choi I.G."/>
            <person name="Kim K.D."/>
        </authorList>
    </citation>
    <scope>NUCLEOTIDE SEQUENCE [LARGE SCALE GENOMIC DNA]</scope>
    <source>
        <strain evidence="1 2">KJ1R5</strain>
    </source>
</reference>
<evidence type="ECO:0000313" key="1">
    <source>
        <dbReference type="EMBL" id="KXH85324.1"/>
    </source>
</evidence>